<protein>
    <submittedName>
        <fullName evidence="3">Uncharacterized protein</fullName>
    </submittedName>
</protein>
<feature type="compositionally biased region" description="Low complexity" evidence="1">
    <location>
        <begin position="355"/>
        <end position="368"/>
    </location>
</feature>
<feature type="compositionally biased region" description="Polar residues" evidence="1">
    <location>
        <begin position="437"/>
        <end position="447"/>
    </location>
</feature>
<feature type="compositionally biased region" description="Low complexity" evidence="1">
    <location>
        <begin position="483"/>
        <end position="503"/>
    </location>
</feature>
<proteinExistence type="predicted"/>
<feature type="compositionally biased region" description="Basic and acidic residues" evidence="1">
    <location>
        <begin position="295"/>
        <end position="304"/>
    </location>
</feature>
<accession>A0AAV9V1V0</accession>
<feature type="chain" id="PRO_5043732042" evidence="2">
    <location>
        <begin position="21"/>
        <end position="541"/>
    </location>
</feature>
<name>A0AAV9V1V0_9PEZI</name>
<sequence>MRSSIVGLAVLGVWAGSSFARSMPDEEIEALRRRHKWGPRAADEYGPPDPNWDENAAVRDLSPAAFPSDTSDHGTLNRRQLALEIASYNMQPDVLNADPVAMRKNPPRKHQEYFCYWRTPRPGFSPQNAYDAINVYLSTIPMEMCSGPGGYCTPVYCKNGYVVSVCNWNKKAWQILCYDLMMQARDIAVAVGNNFESLWETGIDPTVSETQLANDRKKICIAHSSVYTPEMIGYTFFNTNPQFQIQLHYGFPDDRITCEADGKMFPNFVGEVKRQDDYEWDWYSVATDKKLDELEEQATKEQQRKSGAKPDALPPPKKDNSSLPLPVEQQPDDGEGGQDYKGPNLKDYDPESFIPPDQLDQWRLQQWQKSHSAEIASRHKAAHKSLTRTRNAKEAPRAKPTKVLNSFPAGYTKSVNSARKAAYRSQAAQRSGLKWTGSVSATKTAGTGTPVRTPPAQTTSPEKESKDNTLPAKATSTSAGKNSAPSASETEPASSTAVAASKTSDTEPPAAASAVKTSSAERPSSVSTRAPSATPEPSEGK</sequence>
<feature type="region of interest" description="Disordered" evidence="1">
    <location>
        <begin position="295"/>
        <end position="541"/>
    </location>
</feature>
<organism evidence="3 4">
    <name type="scientific">Orbilia brochopaga</name>
    <dbReference type="NCBI Taxonomy" id="3140254"/>
    <lineage>
        <taxon>Eukaryota</taxon>
        <taxon>Fungi</taxon>
        <taxon>Dikarya</taxon>
        <taxon>Ascomycota</taxon>
        <taxon>Pezizomycotina</taxon>
        <taxon>Orbiliomycetes</taxon>
        <taxon>Orbiliales</taxon>
        <taxon>Orbiliaceae</taxon>
        <taxon>Orbilia</taxon>
    </lineage>
</organism>
<dbReference type="EMBL" id="JAVHNQ010000003">
    <property type="protein sequence ID" value="KAK6353579.1"/>
    <property type="molecule type" value="Genomic_DNA"/>
</dbReference>
<keyword evidence="2" id="KW-0732">Signal</keyword>
<evidence type="ECO:0000256" key="2">
    <source>
        <dbReference type="SAM" id="SignalP"/>
    </source>
</evidence>
<evidence type="ECO:0000256" key="1">
    <source>
        <dbReference type="SAM" id="MobiDB-lite"/>
    </source>
</evidence>
<feature type="compositionally biased region" description="Polar residues" evidence="1">
    <location>
        <begin position="515"/>
        <end position="531"/>
    </location>
</feature>
<dbReference type="AlphaFoldDB" id="A0AAV9V1V0"/>
<evidence type="ECO:0000313" key="3">
    <source>
        <dbReference type="EMBL" id="KAK6353579.1"/>
    </source>
</evidence>
<gene>
    <name evidence="3" type="ORF">TWF696_005541</name>
</gene>
<reference evidence="3 4" key="1">
    <citation type="submission" date="2019-10" db="EMBL/GenBank/DDBJ databases">
        <authorList>
            <person name="Palmer J.M."/>
        </authorList>
    </citation>
    <scope>NUCLEOTIDE SEQUENCE [LARGE SCALE GENOMIC DNA]</scope>
    <source>
        <strain evidence="3 4">TWF696</strain>
    </source>
</reference>
<keyword evidence="4" id="KW-1185">Reference proteome</keyword>
<feature type="compositionally biased region" description="Basic residues" evidence="1">
    <location>
        <begin position="378"/>
        <end position="387"/>
    </location>
</feature>
<dbReference type="Proteomes" id="UP001375240">
    <property type="component" value="Unassembled WGS sequence"/>
</dbReference>
<evidence type="ECO:0000313" key="4">
    <source>
        <dbReference type="Proteomes" id="UP001375240"/>
    </source>
</evidence>
<comment type="caution">
    <text evidence="3">The sequence shown here is derived from an EMBL/GenBank/DDBJ whole genome shotgun (WGS) entry which is preliminary data.</text>
</comment>
<feature type="signal peptide" evidence="2">
    <location>
        <begin position="1"/>
        <end position="20"/>
    </location>
</feature>